<protein>
    <submittedName>
        <fullName evidence="1">Uncharacterized protein</fullName>
    </submittedName>
</protein>
<comment type="caution">
    <text evidence="1">The sequence shown here is derived from an EMBL/GenBank/DDBJ whole genome shotgun (WGS) entry which is preliminary data.</text>
</comment>
<dbReference type="OrthoDB" id="2221403at2759"/>
<reference evidence="1" key="1">
    <citation type="submission" date="2013-08" db="EMBL/GenBank/DDBJ databases">
        <title>Gene expansion shapes genome architecture in the human pathogen Lichtheimia corymbifera: an evolutionary genomics analysis in the ancient terrestrial Mucorales (Mucoromycotina).</title>
        <authorList>
            <person name="Schwartze V.U."/>
            <person name="Winter S."/>
            <person name="Shelest E."/>
            <person name="Marcet-Houben M."/>
            <person name="Horn F."/>
            <person name="Wehner S."/>
            <person name="Hoffmann K."/>
            <person name="Riege K."/>
            <person name="Sammeth M."/>
            <person name="Nowrousian M."/>
            <person name="Valiante V."/>
            <person name="Linde J."/>
            <person name="Jacobsen I.D."/>
            <person name="Marz M."/>
            <person name="Brakhage A.A."/>
            <person name="Gabaldon T."/>
            <person name="Bocker S."/>
            <person name="Voigt K."/>
        </authorList>
    </citation>
    <scope>NUCLEOTIDE SEQUENCE [LARGE SCALE GENOMIC DNA]</scope>
    <source>
        <strain evidence="1">FSU 9682</strain>
    </source>
</reference>
<dbReference type="VEuPathDB" id="FungiDB:LCOR_01908.1"/>
<accession>A0A068RKD5</accession>
<evidence type="ECO:0000313" key="2">
    <source>
        <dbReference type="Proteomes" id="UP000027586"/>
    </source>
</evidence>
<dbReference type="Proteomes" id="UP000027586">
    <property type="component" value="Unassembled WGS sequence"/>
</dbReference>
<proteinExistence type="predicted"/>
<dbReference type="AlphaFoldDB" id="A0A068RKD5"/>
<gene>
    <name evidence="1" type="ORF">LCOR_01908.1</name>
</gene>
<sequence>MTSFQFKQYEAHLLTSYVHPLIHGLLGSNQPARIAHCLGSEQHDALINTQPEYKIDVYESYEYAYTNVCGEASSSAILEEIDRINLLKHNLRNKIPGLEYLEGDHELRLGQKGLIDLMNDVFGTDGWHLEIEVLDKHKATMGFQVVSTTTSSLSCTSCTCNQTISTRLPSSHHSKFPRGRMCISISLAAEPPQYTKLTAIHLFSYIRLPFTMF</sequence>
<name>A0A068RKD5_9FUNG</name>
<keyword evidence="2" id="KW-1185">Reference proteome</keyword>
<organism evidence="1 2">
    <name type="scientific">Lichtheimia corymbifera JMRC:FSU:9682</name>
    <dbReference type="NCBI Taxonomy" id="1263082"/>
    <lineage>
        <taxon>Eukaryota</taxon>
        <taxon>Fungi</taxon>
        <taxon>Fungi incertae sedis</taxon>
        <taxon>Mucoromycota</taxon>
        <taxon>Mucoromycotina</taxon>
        <taxon>Mucoromycetes</taxon>
        <taxon>Mucorales</taxon>
        <taxon>Lichtheimiaceae</taxon>
        <taxon>Lichtheimia</taxon>
    </lineage>
</organism>
<dbReference type="EMBL" id="CBTN010000005">
    <property type="protein sequence ID" value="CDH50185.1"/>
    <property type="molecule type" value="Genomic_DNA"/>
</dbReference>
<evidence type="ECO:0000313" key="1">
    <source>
        <dbReference type="EMBL" id="CDH50185.1"/>
    </source>
</evidence>